<keyword evidence="1" id="KW-0862">Zinc</keyword>
<gene>
    <name evidence="7" type="ORF">EDS130_LOCUS23183</name>
    <name evidence="6" type="ORF">XAT740_LOCUS8993</name>
</gene>
<dbReference type="Gene3D" id="4.10.60.10">
    <property type="entry name" value="Zinc finger, CCHC-type"/>
    <property type="match status" value="1"/>
</dbReference>
<dbReference type="EMBL" id="CAJNOJ010000125">
    <property type="protein sequence ID" value="CAF1161790.1"/>
    <property type="molecule type" value="Genomic_DNA"/>
</dbReference>
<keyword evidence="2" id="KW-0694">RNA-binding</keyword>
<dbReference type="Pfam" id="PF00098">
    <property type="entry name" value="zf-CCHC"/>
    <property type="match status" value="1"/>
</dbReference>
<dbReference type="GO" id="GO:0003723">
    <property type="term" value="F:RNA binding"/>
    <property type="evidence" value="ECO:0007669"/>
    <property type="project" value="UniProtKB-UniRule"/>
</dbReference>
<sequence>MPRSYSRSRSRSNSSSVSPDRRSRSPARNNDHDDDDSNNCRLHVADLSSSCTKRQVEKAFEKWPLTEVWHAQASCFAFVVLRNREDVRQAIDELDGRFIGNARVRVTLARPRIRSSGASDGGRRYFDANKRCYQCGVRGHFSRDCGNEQRSSRRSDNEYRSRKDERRRERSYSRSRSRSPRPRVVRETRRYSPRRSPPSSSYKSRENGSGYYSSPPRTK</sequence>
<feature type="compositionally biased region" description="Basic residues" evidence="3">
    <location>
        <begin position="1"/>
        <end position="10"/>
    </location>
</feature>
<dbReference type="InterPro" id="IPR012677">
    <property type="entry name" value="Nucleotide-bd_a/b_plait_sf"/>
</dbReference>
<feature type="compositionally biased region" description="Polar residues" evidence="3">
    <location>
        <begin position="210"/>
        <end position="219"/>
    </location>
</feature>
<dbReference type="PROSITE" id="PS50102">
    <property type="entry name" value="RRM"/>
    <property type="match status" value="1"/>
</dbReference>
<name>A0A814B0C1_ADIRI</name>
<feature type="region of interest" description="Disordered" evidence="3">
    <location>
        <begin position="143"/>
        <end position="219"/>
    </location>
</feature>
<organism evidence="6 8">
    <name type="scientific">Adineta ricciae</name>
    <name type="common">Rotifer</name>
    <dbReference type="NCBI Taxonomy" id="249248"/>
    <lineage>
        <taxon>Eukaryota</taxon>
        <taxon>Metazoa</taxon>
        <taxon>Spiralia</taxon>
        <taxon>Gnathifera</taxon>
        <taxon>Rotifera</taxon>
        <taxon>Eurotatoria</taxon>
        <taxon>Bdelloidea</taxon>
        <taxon>Adinetida</taxon>
        <taxon>Adinetidae</taxon>
        <taxon>Adineta</taxon>
    </lineage>
</organism>
<dbReference type="SUPFAM" id="SSF57756">
    <property type="entry name" value="Retrovirus zinc finger-like domains"/>
    <property type="match status" value="1"/>
</dbReference>
<dbReference type="SMART" id="SM00360">
    <property type="entry name" value="RRM"/>
    <property type="match status" value="1"/>
</dbReference>
<proteinExistence type="predicted"/>
<dbReference type="EMBL" id="CAJNOR010000456">
    <property type="protein sequence ID" value="CAF0920159.1"/>
    <property type="molecule type" value="Genomic_DNA"/>
</dbReference>
<evidence type="ECO:0000259" key="5">
    <source>
        <dbReference type="PROSITE" id="PS50158"/>
    </source>
</evidence>
<comment type="caution">
    <text evidence="6">The sequence shown here is derived from an EMBL/GenBank/DDBJ whole genome shotgun (WGS) entry which is preliminary data.</text>
</comment>
<dbReference type="AlphaFoldDB" id="A0A814B0C1"/>
<dbReference type="Proteomes" id="UP000663852">
    <property type="component" value="Unassembled WGS sequence"/>
</dbReference>
<keyword evidence="1" id="KW-0863">Zinc-finger</keyword>
<evidence type="ECO:0000313" key="6">
    <source>
        <dbReference type="EMBL" id="CAF0920159.1"/>
    </source>
</evidence>
<accession>A0A814B0C1</accession>
<reference evidence="6" key="1">
    <citation type="submission" date="2021-02" db="EMBL/GenBank/DDBJ databases">
        <authorList>
            <person name="Nowell W R."/>
        </authorList>
    </citation>
    <scope>NUCLEOTIDE SEQUENCE</scope>
</reference>
<feature type="domain" description="CCHC-type" evidence="5">
    <location>
        <begin position="131"/>
        <end position="145"/>
    </location>
</feature>
<feature type="region of interest" description="Disordered" evidence="3">
    <location>
        <begin position="1"/>
        <end position="39"/>
    </location>
</feature>
<dbReference type="PANTHER" id="PTHR23147">
    <property type="entry name" value="SERINE/ARGININE RICH SPLICING FACTOR"/>
    <property type="match status" value="1"/>
</dbReference>
<dbReference type="Pfam" id="PF00076">
    <property type="entry name" value="RRM_1"/>
    <property type="match status" value="1"/>
</dbReference>
<feature type="compositionally biased region" description="Basic and acidic residues" evidence="3">
    <location>
        <begin position="143"/>
        <end position="172"/>
    </location>
</feature>
<keyword evidence="1" id="KW-0479">Metal-binding</keyword>
<evidence type="ECO:0000313" key="7">
    <source>
        <dbReference type="EMBL" id="CAF1161790.1"/>
    </source>
</evidence>
<feature type="compositionally biased region" description="Basic residues" evidence="3">
    <location>
        <begin position="173"/>
        <end position="183"/>
    </location>
</feature>
<evidence type="ECO:0000256" key="1">
    <source>
        <dbReference type="PROSITE-ProRule" id="PRU00047"/>
    </source>
</evidence>
<evidence type="ECO:0000256" key="3">
    <source>
        <dbReference type="SAM" id="MobiDB-lite"/>
    </source>
</evidence>
<dbReference type="Proteomes" id="UP000663828">
    <property type="component" value="Unassembled WGS sequence"/>
</dbReference>
<dbReference type="PROSITE" id="PS50158">
    <property type="entry name" value="ZF_CCHC"/>
    <property type="match status" value="1"/>
</dbReference>
<dbReference type="InterPro" id="IPR050907">
    <property type="entry name" value="SRSF"/>
</dbReference>
<dbReference type="InterPro" id="IPR036875">
    <property type="entry name" value="Znf_CCHC_sf"/>
</dbReference>
<dbReference type="InterPro" id="IPR001878">
    <property type="entry name" value="Znf_CCHC"/>
</dbReference>
<protein>
    <submittedName>
        <fullName evidence="6">Uncharacterized protein</fullName>
    </submittedName>
</protein>
<dbReference type="InterPro" id="IPR000504">
    <property type="entry name" value="RRM_dom"/>
</dbReference>
<dbReference type="GO" id="GO:0008270">
    <property type="term" value="F:zinc ion binding"/>
    <property type="evidence" value="ECO:0007669"/>
    <property type="project" value="UniProtKB-KW"/>
</dbReference>
<dbReference type="InterPro" id="IPR035979">
    <property type="entry name" value="RBD_domain_sf"/>
</dbReference>
<dbReference type="SUPFAM" id="SSF54928">
    <property type="entry name" value="RNA-binding domain, RBD"/>
    <property type="match status" value="1"/>
</dbReference>
<evidence type="ECO:0000256" key="2">
    <source>
        <dbReference type="PROSITE-ProRule" id="PRU00176"/>
    </source>
</evidence>
<dbReference type="OrthoDB" id="5970at2759"/>
<evidence type="ECO:0000259" key="4">
    <source>
        <dbReference type="PROSITE" id="PS50102"/>
    </source>
</evidence>
<feature type="domain" description="RRM" evidence="4">
    <location>
        <begin position="40"/>
        <end position="111"/>
    </location>
</feature>
<dbReference type="SMART" id="SM00343">
    <property type="entry name" value="ZnF_C2HC"/>
    <property type="match status" value="1"/>
</dbReference>
<dbReference type="Gene3D" id="3.30.70.330">
    <property type="match status" value="1"/>
</dbReference>
<keyword evidence="8" id="KW-1185">Reference proteome</keyword>
<evidence type="ECO:0000313" key="8">
    <source>
        <dbReference type="Proteomes" id="UP000663828"/>
    </source>
</evidence>